<protein>
    <recommendedName>
        <fullName evidence="4">Oligopeptide/dipeptide ABC transporter C-terminal domain-containing protein</fullName>
    </recommendedName>
</protein>
<organism evidence="2 3">
    <name type="scientific">Falsiroseomonas oleicola</name>
    <dbReference type="NCBI Taxonomy" id="2801474"/>
    <lineage>
        <taxon>Bacteria</taxon>
        <taxon>Pseudomonadati</taxon>
        <taxon>Pseudomonadota</taxon>
        <taxon>Alphaproteobacteria</taxon>
        <taxon>Acetobacterales</taxon>
        <taxon>Roseomonadaceae</taxon>
        <taxon>Falsiroseomonas</taxon>
    </lineage>
</organism>
<dbReference type="EMBL" id="JAERQM010000003">
    <property type="protein sequence ID" value="MBU8544340.1"/>
    <property type="molecule type" value="Genomic_DNA"/>
</dbReference>
<name>A0ABS6H6L6_9PROT</name>
<evidence type="ECO:0008006" key="4">
    <source>
        <dbReference type="Google" id="ProtNLM"/>
    </source>
</evidence>
<sequence length="55" mass="5538">MEIGASQDVLQNPVTGYAQALVAAMPRRLAPPSATNAMAAGDSAKARSPEPSPSS</sequence>
<accession>A0ABS6H6L6</accession>
<gene>
    <name evidence="2" type="ORF">JJQ90_11525</name>
</gene>
<feature type="region of interest" description="Disordered" evidence="1">
    <location>
        <begin position="33"/>
        <end position="55"/>
    </location>
</feature>
<reference evidence="2 3" key="1">
    <citation type="submission" date="2021-01" db="EMBL/GenBank/DDBJ databases">
        <title>Roseomonas sp. nov, a bacterium isolated from an oil production mixture in Yumen Oilfield.</title>
        <authorList>
            <person name="Wu D."/>
        </authorList>
    </citation>
    <scope>NUCLEOTIDE SEQUENCE [LARGE SCALE GENOMIC DNA]</scope>
    <source>
        <strain evidence="2 3">ROY-5-3</strain>
    </source>
</reference>
<keyword evidence="3" id="KW-1185">Reference proteome</keyword>
<evidence type="ECO:0000313" key="3">
    <source>
        <dbReference type="Proteomes" id="UP000689967"/>
    </source>
</evidence>
<dbReference type="Proteomes" id="UP000689967">
    <property type="component" value="Unassembled WGS sequence"/>
</dbReference>
<comment type="caution">
    <text evidence="2">The sequence shown here is derived from an EMBL/GenBank/DDBJ whole genome shotgun (WGS) entry which is preliminary data.</text>
</comment>
<evidence type="ECO:0000313" key="2">
    <source>
        <dbReference type="EMBL" id="MBU8544340.1"/>
    </source>
</evidence>
<dbReference type="RefSeq" id="WP_216875531.1">
    <property type="nucleotide sequence ID" value="NZ_JAERQM010000003.1"/>
</dbReference>
<proteinExistence type="predicted"/>
<evidence type="ECO:0000256" key="1">
    <source>
        <dbReference type="SAM" id="MobiDB-lite"/>
    </source>
</evidence>